<evidence type="ECO:0000313" key="7">
    <source>
        <dbReference type="Proteomes" id="UP000694621"/>
    </source>
</evidence>
<dbReference type="InterPro" id="IPR001841">
    <property type="entry name" value="Znf_RING"/>
</dbReference>
<keyword evidence="3" id="KW-0862">Zinc</keyword>
<dbReference type="Ensembl" id="ENSAMXT00005003619.1">
    <property type="protein sequence ID" value="ENSAMXP00005003162.1"/>
    <property type="gene ID" value="ENSAMXG00005001986.1"/>
</dbReference>
<keyword evidence="1" id="KW-0479">Metal-binding</keyword>
<dbReference type="InterPro" id="IPR017907">
    <property type="entry name" value="Znf_RING_CS"/>
</dbReference>
<dbReference type="PANTHER" id="PTHR25465">
    <property type="entry name" value="B-BOX DOMAIN CONTAINING"/>
    <property type="match status" value="1"/>
</dbReference>
<evidence type="ECO:0000256" key="1">
    <source>
        <dbReference type="ARBA" id="ARBA00022723"/>
    </source>
</evidence>
<dbReference type="PANTHER" id="PTHR25465:SF5">
    <property type="entry name" value="E3 UBIQUITIN_ISG15 LIGASE TRIM25-RELATED"/>
    <property type="match status" value="1"/>
</dbReference>
<keyword evidence="2 4" id="KW-0863">Zinc-finger</keyword>
<sequence>MCSAGEGGSVHFSPTENQETKSSHCKMAEANVSLAQDEFSCSVCLDLLKDPVTISCGHSFCMVCINGFWDQEDQKKIYSFMMTWPVYVFKSISFTYQGRQLKL</sequence>
<protein>
    <recommendedName>
        <fullName evidence="5">RING-type domain-containing protein</fullName>
    </recommendedName>
</protein>
<organism evidence="6 7">
    <name type="scientific">Astyanax mexicanus</name>
    <name type="common">Blind cave fish</name>
    <name type="synonym">Astyanax fasciatus mexicanus</name>
    <dbReference type="NCBI Taxonomy" id="7994"/>
    <lineage>
        <taxon>Eukaryota</taxon>
        <taxon>Metazoa</taxon>
        <taxon>Chordata</taxon>
        <taxon>Craniata</taxon>
        <taxon>Vertebrata</taxon>
        <taxon>Euteleostomi</taxon>
        <taxon>Actinopterygii</taxon>
        <taxon>Neopterygii</taxon>
        <taxon>Teleostei</taxon>
        <taxon>Ostariophysi</taxon>
        <taxon>Characiformes</taxon>
        <taxon>Characoidei</taxon>
        <taxon>Acestrorhamphidae</taxon>
        <taxon>Acestrorhamphinae</taxon>
        <taxon>Astyanax</taxon>
    </lineage>
</organism>
<dbReference type="PROSITE" id="PS00518">
    <property type="entry name" value="ZF_RING_1"/>
    <property type="match status" value="1"/>
</dbReference>
<dbReference type="AlphaFoldDB" id="A0A8B9GTM0"/>
<dbReference type="Pfam" id="PF15227">
    <property type="entry name" value="zf-C3HC4_4"/>
    <property type="match status" value="1"/>
</dbReference>
<name>A0A8B9GTM0_ASTMX</name>
<evidence type="ECO:0000313" key="6">
    <source>
        <dbReference type="Ensembl" id="ENSAMXP00005003162.1"/>
    </source>
</evidence>
<dbReference type="GO" id="GO:0008270">
    <property type="term" value="F:zinc ion binding"/>
    <property type="evidence" value="ECO:0007669"/>
    <property type="project" value="UniProtKB-KW"/>
</dbReference>
<accession>A0A8B9GTM0</accession>
<dbReference type="InterPro" id="IPR013083">
    <property type="entry name" value="Znf_RING/FYVE/PHD"/>
</dbReference>
<evidence type="ECO:0000256" key="4">
    <source>
        <dbReference type="PROSITE-ProRule" id="PRU00175"/>
    </source>
</evidence>
<dbReference type="Proteomes" id="UP000694621">
    <property type="component" value="Unplaced"/>
</dbReference>
<dbReference type="SUPFAM" id="SSF57850">
    <property type="entry name" value="RING/U-box"/>
    <property type="match status" value="1"/>
</dbReference>
<dbReference type="Gene3D" id="3.30.40.10">
    <property type="entry name" value="Zinc/RING finger domain, C3HC4 (zinc finger)"/>
    <property type="match status" value="1"/>
</dbReference>
<feature type="domain" description="RING-type" evidence="5">
    <location>
        <begin position="41"/>
        <end position="65"/>
    </location>
</feature>
<evidence type="ECO:0000256" key="2">
    <source>
        <dbReference type="ARBA" id="ARBA00022771"/>
    </source>
</evidence>
<dbReference type="InterPro" id="IPR051051">
    <property type="entry name" value="E3_ubiq-ligase_TRIM/RNF"/>
</dbReference>
<proteinExistence type="predicted"/>
<evidence type="ECO:0000259" key="5">
    <source>
        <dbReference type="PROSITE" id="PS50089"/>
    </source>
</evidence>
<reference evidence="6" key="1">
    <citation type="submission" date="2025-08" db="UniProtKB">
        <authorList>
            <consortium name="Ensembl"/>
        </authorList>
    </citation>
    <scope>IDENTIFICATION</scope>
</reference>
<dbReference type="PROSITE" id="PS50089">
    <property type="entry name" value="ZF_RING_2"/>
    <property type="match status" value="1"/>
</dbReference>
<evidence type="ECO:0000256" key="3">
    <source>
        <dbReference type="ARBA" id="ARBA00022833"/>
    </source>
</evidence>